<dbReference type="Proteomes" id="UP000887577">
    <property type="component" value="Unplaced"/>
</dbReference>
<feature type="region of interest" description="Disordered" evidence="3">
    <location>
        <begin position="1"/>
        <end position="20"/>
    </location>
</feature>
<evidence type="ECO:0000256" key="2">
    <source>
        <dbReference type="ARBA" id="ARBA00023054"/>
    </source>
</evidence>
<dbReference type="InterPro" id="IPR018612">
    <property type="entry name" value="NSRP1_N"/>
</dbReference>
<evidence type="ECO:0000259" key="4">
    <source>
        <dbReference type="Pfam" id="PF09745"/>
    </source>
</evidence>
<keyword evidence="2" id="KW-0175">Coiled coil</keyword>
<keyword evidence="5" id="KW-1185">Reference proteome</keyword>
<comment type="similarity">
    <text evidence="1">Belongs to the NSRP1 family.</text>
</comment>
<name>A0A914Y8D7_9BILA</name>
<feature type="compositionally biased region" description="Basic and acidic residues" evidence="3">
    <location>
        <begin position="166"/>
        <end position="184"/>
    </location>
</feature>
<sequence>MKYGSNKTRDQRAVEEALAADPNVYEYDSIHDELVSKRNAKTEEQKEADKNREPKYAHKIILATQKRQMEKLMVDERIQAKEREAEGEEFKDKEAFVTGAYKKQIEEREKIRKELEEQDRMDSRLKVEDQSFWQANFNRRLLDDMTEDKTIVKVENQNVLQTDLDQKDGVKEDQSTAGKYEAKPKIAVKKERRTKKDDHSKTTKEILYERLEKVKEILKQRNNESAIFMARQRYFQRKQNGEIRAPI</sequence>
<evidence type="ECO:0000313" key="5">
    <source>
        <dbReference type="Proteomes" id="UP000887577"/>
    </source>
</evidence>
<dbReference type="InterPro" id="IPR042816">
    <property type="entry name" value="Nsrp1"/>
</dbReference>
<evidence type="ECO:0000256" key="3">
    <source>
        <dbReference type="SAM" id="MobiDB-lite"/>
    </source>
</evidence>
<evidence type="ECO:0000313" key="6">
    <source>
        <dbReference type="WBParaSite" id="PSU_v2.g15538.t1"/>
    </source>
</evidence>
<feature type="region of interest" description="Disordered" evidence="3">
    <location>
        <begin position="166"/>
        <end position="202"/>
    </location>
</feature>
<dbReference type="WBParaSite" id="PSU_v2.g15538.t1">
    <property type="protein sequence ID" value="PSU_v2.g15538.t1"/>
    <property type="gene ID" value="PSU_v2.g15538"/>
</dbReference>
<feature type="region of interest" description="Disordered" evidence="3">
    <location>
        <begin position="36"/>
        <end position="55"/>
    </location>
</feature>
<protein>
    <submittedName>
        <fullName evidence="6">Nuclear speckle splicing regulatory protein 1 N-terminal domain-containing protein</fullName>
    </submittedName>
</protein>
<proteinExistence type="inferred from homology"/>
<accession>A0A914Y8D7</accession>
<reference evidence="6" key="1">
    <citation type="submission" date="2022-11" db="UniProtKB">
        <authorList>
            <consortium name="WormBaseParasite"/>
        </authorList>
    </citation>
    <scope>IDENTIFICATION</scope>
</reference>
<evidence type="ECO:0000256" key="1">
    <source>
        <dbReference type="ARBA" id="ARBA00010126"/>
    </source>
</evidence>
<dbReference type="GO" id="GO:0000381">
    <property type="term" value="P:regulation of alternative mRNA splicing, via spliceosome"/>
    <property type="evidence" value="ECO:0007669"/>
    <property type="project" value="InterPro"/>
</dbReference>
<organism evidence="5 6">
    <name type="scientific">Panagrolaimus superbus</name>
    <dbReference type="NCBI Taxonomy" id="310955"/>
    <lineage>
        <taxon>Eukaryota</taxon>
        <taxon>Metazoa</taxon>
        <taxon>Ecdysozoa</taxon>
        <taxon>Nematoda</taxon>
        <taxon>Chromadorea</taxon>
        <taxon>Rhabditida</taxon>
        <taxon>Tylenchina</taxon>
        <taxon>Panagrolaimomorpha</taxon>
        <taxon>Panagrolaimoidea</taxon>
        <taxon>Panagrolaimidae</taxon>
        <taxon>Panagrolaimus</taxon>
    </lineage>
</organism>
<dbReference type="Pfam" id="PF09745">
    <property type="entry name" value="NSRP1_N"/>
    <property type="match status" value="1"/>
</dbReference>
<dbReference type="AlphaFoldDB" id="A0A914Y8D7"/>
<dbReference type="PANTHER" id="PTHR31938:SF4">
    <property type="entry name" value="NUCLEAR SPECKLE SPLICING REGULATORY PROTEIN 1"/>
    <property type="match status" value="1"/>
</dbReference>
<feature type="domain" description="Nuclear speckle splicing regulatory protein 1 N-terminal" evidence="4">
    <location>
        <begin position="11"/>
        <end position="128"/>
    </location>
</feature>
<dbReference type="PANTHER" id="PTHR31938">
    <property type="entry name" value="NUCLEAR SPECKLE SPLICING REGULATORY PROTEIN 1"/>
    <property type="match status" value="1"/>
</dbReference>